<name>A0A9P5D5C0_9HYPO</name>
<evidence type="ECO:0000256" key="5">
    <source>
        <dbReference type="ARBA" id="ARBA00022630"/>
    </source>
</evidence>
<dbReference type="InterPro" id="IPR036188">
    <property type="entry name" value="FAD/NAD-bd_sf"/>
</dbReference>
<comment type="cofactor">
    <cofactor evidence="1">
        <name>FAD</name>
        <dbReference type="ChEBI" id="CHEBI:57692"/>
    </cofactor>
</comment>
<dbReference type="Gene3D" id="3.50.50.60">
    <property type="entry name" value="FAD/NAD(P)-binding domain"/>
    <property type="match status" value="2"/>
</dbReference>
<comment type="pathway">
    <text evidence="2">Siderophore biosynthesis.</text>
</comment>
<evidence type="ECO:0000256" key="1">
    <source>
        <dbReference type="ARBA" id="ARBA00001974"/>
    </source>
</evidence>
<dbReference type="Pfam" id="PF13434">
    <property type="entry name" value="Lys_Orn_oxgnase"/>
    <property type="match status" value="1"/>
</dbReference>
<dbReference type="PANTHER" id="PTHR38663:SF1">
    <property type="entry name" value="L-ORNITHINE N(5)-MONOOXYGENASE"/>
    <property type="match status" value="1"/>
</dbReference>
<evidence type="ECO:0000256" key="4">
    <source>
        <dbReference type="ARBA" id="ARBA00012881"/>
    </source>
</evidence>
<gene>
    <name evidence="11" type="ORF">GMORB2_0775</name>
</gene>
<keyword evidence="6" id="KW-0274">FAD</keyword>
<comment type="catalytic activity">
    <reaction evidence="9">
        <text>L-ornithine + NADPH + O2 = N(5)-hydroxy-L-ornithine + NADP(+) + H2O</text>
        <dbReference type="Rhea" id="RHEA:41508"/>
        <dbReference type="ChEBI" id="CHEBI:15377"/>
        <dbReference type="ChEBI" id="CHEBI:15379"/>
        <dbReference type="ChEBI" id="CHEBI:46911"/>
        <dbReference type="ChEBI" id="CHEBI:57783"/>
        <dbReference type="ChEBI" id="CHEBI:58349"/>
        <dbReference type="ChEBI" id="CHEBI:78275"/>
        <dbReference type="EC" id="1.14.13.196"/>
    </reaction>
</comment>
<dbReference type="EMBL" id="JAANYQ010000001">
    <property type="protein sequence ID" value="KAF4127037.1"/>
    <property type="molecule type" value="Genomic_DNA"/>
</dbReference>
<dbReference type="OrthoDB" id="76038at2759"/>
<dbReference type="GeneID" id="55967005"/>
<dbReference type="PANTHER" id="PTHR38663">
    <property type="match status" value="1"/>
</dbReference>
<keyword evidence="12" id="KW-1185">Reference proteome</keyword>
<comment type="caution">
    <text evidence="11">The sequence shown here is derived from an EMBL/GenBank/DDBJ whole genome shotgun (WGS) entry which is preliminary data.</text>
</comment>
<proteinExistence type="inferred from homology"/>
<organism evidence="11 12">
    <name type="scientific">Geosmithia morbida</name>
    <dbReference type="NCBI Taxonomy" id="1094350"/>
    <lineage>
        <taxon>Eukaryota</taxon>
        <taxon>Fungi</taxon>
        <taxon>Dikarya</taxon>
        <taxon>Ascomycota</taxon>
        <taxon>Pezizomycotina</taxon>
        <taxon>Sordariomycetes</taxon>
        <taxon>Hypocreomycetidae</taxon>
        <taxon>Hypocreales</taxon>
        <taxon>Bionectriaceae</taxon>
        <taxon>Geosmithia</taxon>
    </lineage>
</organism>
<reference evidence="11" key="1">
    <citation type="submission" date="2020-03" db="EMBL/GenBank/DDBJ databases">
        <title>Site-based positive gene gene selection in Geosmithia morbida across the United States reveals a broad range of putative effectors and factors for local host and environmental adapation.</title>
        <authorList>
            <person name="Onufrak A."/>
            <person name="Murdoch R.W."/>
            <person name="Gazis R."/>
            <person name="Huff M."/>
            <person name="Staton M."/>
            <person name="Klingeman W."/>
            <person name="Hadziabdic D."/>
        </authorList>
    </citation>
    <scope>NUCLEOTIDE SEQUENCE</scope>
    <source>
        <strain evidence="11">1262</strain>
    </source>
</reference>
<dbReference type="SUPFAM" id="SSF51905">
    <property type="entry name" value="FAD/NAD(P)-binding domain"/>
    <property type="match status" value="1"/>
</dbReference>
<evidence type="ECO:0000256" key="9">
    <source>
        <dbReference type="ARBA" id="ARBA00047598"/>
    </source>
</evidence>
<accession>A0A9P5D5C0</accession>
<evidence type="ECO:0000256" key="10">
    <source>
        <dbReference type="ARBA" id="ARBA00049248"/>
    </source>
</evidence>
<evidence type="ECO:0000256" key="3">
    <source>
        <dbReference type="ARBA" id="ARBA00007588"/>
    </source>
</evidence>
<evidence type="ECO:0000256" key="7">
    <source>
        <dbReference type="ARBA" id="ARBA00022857"/>
    </source>
</evidence>
<evidence type="ECO:0000313" key="11">
    <source>
        <dbReference type="EMBL" id="KAF4127037.1"/>
    </source>
</evidence>
<dbReference type="AlphaFoldDB" id="A0A9P5D5C0"/>
<dbReference type="GO" id="GO:0016491">
    <property type="term" value="F:oxidoreductase activity"/>
    <property type="evidence" value="ECO:0007669"/>
    <property type="project" value="UniProtKB-KW"/>
</dbReference>
<dbReference type="EC" id="1.14.13.196" evidence="4"/>
<evidence type="ECO:0000313" key="12">
    <source>
        <dbReference type="Proteomes" id="UP000749293"/>
    </source>
</evidence>
<comment type="similarity">
    <text evidence="3">Belongs to the lysine N(6)-hydroxylase/L-ornithine N(5)-oxygenase family.</text>
</comment>
<evidence type="ECO:0000256" key="8">
    <source>
        <dbReference type="ARBA" id="ARBA00023002"/>
    </source>
</evidence>
<keyword evidence="5" id="KW-0285">Flavoprotein</keyword>
<keyword evidence="8" id="KW-0560">Oxidoreductase</keyword>
<evidence type="ECO:0000256" key="2">
    <source>
        <dbReference type="ARBA" id="ARBA00004924"/>
    </source>
</evidence>
<dbReference type="RefSeq" id="XP_035325689.1">
    <property type="nucleotide sequence ID" value="XM_035462759.1"/>
</dbReference>
<evidence type="ECO:0000256" key="6">
    <source>
        <dbReference type="ARBA" id="ARBA00022827"/>
    </source>
</evidence>
<keyword evidence="7" id="KW-0521">NADP</keyword>
<sequence>MSPMLQEEDVYDVLIVGAGPCGLATAARLREHAPDALFTDEEHRRYHWIGKYGNKVSLKNVRSGKKTSAKATRRPEYKMAVLDSSSDAWLGRWKSLFKTFDIQHLRSPMLWHVDPLDRDALLAHAYRTERQDELVEIRHCVGKEISKHAKKKQAAGPRAYGGKSLTVSRQAGRVAINLRDRNDYYTPSQALFCDHCQDVATRYNLGDDIIHKESVEDIDHGVVRGISIDGEKLFTVTTNTMRRFAKVVILAVGPANVPYIPRTPSMAREGPIEQACHSMQIKSFPDPIVMSRMNSNYPTNILIVGGGLTSAQLADLAIRKGVTKVWLLMRGPLKLKHFDVDLNWMGKYKNAEQSRFWTADTDEERLEIIKEARGGGSVTPLFNKRVKKHMASGKLELMTHTTIKDAKLDGEGAERKWSVELQPAANSLPKMDFIYFATGIQTDFSTLPYLQKMIEKYPIKAHGGFPCLTEDLSWREDVPLFMAGRLACLQLGPAAPNIGGAKVGAERIAWAVEDLIKPTGADEWEDINKENGMGDYLSGHGNMYSALASE</sequence>
<dbReference type="Proteomes" id="UP000749293">
    <property type="component" value="Unassembled WGS sequence"/>
</dbReference>
<protein>
    <recommendedName>
        <fullName evidence="4">L-ornithine N(5)-monooxygenase [NAD(P)H]</fullName>
        <ecNumber evidence="4">1.14.13.196</ecNumber>
    </recommendedName>
</protein>
<comment type="catalytic activity">
    <reaction evidence="10">
        <text>L-ornithine + NADH + O2 = N(5)-hydroxy-L-ornithine + NAD(+) + H2O</text>
        <dbReference type="Rhea" id="RHEA:41512"/>
        <dbReference type="ChEBI" id="CHEBI:15377"/>
        <dbReference type="ChEBI" id="CHEBI:15379"/>
        <dbReference type="ChEBI" id="CHEBI:46911"/>
        <dbReference type="ChEBI" id="CHEBI:57540"/>
        <dbReference type="ChEBI" id="CHEBI:57945"/>
        <dbReference type="ChEBI" id="CHEBI:78275"/>
        <dbReference type="EC" id="1.14.13.196"/>
    </reaction>
</comment>
<dbReference type="InterPro" id="IPR025700">
    <property type="entry name" value="Lys/Orn_oxygenase"/>
</dbReference>